<organism evidence="2 3">
    <name type="scientific">Candidatus Agrococcus pullicola</name>
    <dbReference type="NCBI Taxonomy" id="2838429"/>
    <lineage>
        <taxon>Bacteria</taxon>
        <taxon>Bacillati</taxon>
        <taxon>Actinomycetota</taxon>
        <taxon>Actinomycetes</taxon>
        <taxon>Micrococcales</taxon>
        <taxon>Microbacteriaceae</taxon>
        <taxon>Agrococcus</taxon>
    </lineage>
</organism>
<feature type="domain" description="tRNA(Ile)-lysidine/2-thiocytidine synthase N-terminal" evidence="1">
    <location>
        <begin position="34"/>
        <end position="84"/>
    </location>
</feature>
<dbReference type="SUPFAM" id="SSF52402">
    <property type="entry name" value="Adenine nucleotide alpha hydrolases-like"/>
    <property type="match status" value="1"/>
</dbReference>
<reference evidence="2" key="2">
    <citation type="submission" date="2021-04" db="EMBL/GenBank/DDBJ databases">
        <authorList>
            <person name="Gilroy R."/>
        </authorList>
    </citation>
    <scope>NUCLEOTIDE SEQUENCE</scope>
    <source>
        <strain evidence="2">ChiGjej1B1-98</strain>
    </source>
</reference>
<dbReference type="EMBL" id="DXDC01000140">
    <property type="protein sequence ID" value="HIY65584.1"/>
    <property type="molecule type" value="Genomic_DNA"/>
</dbReference>
<dbReference type="InterPro" id="IPR014729">
    <property type="entry name" value="Rossmann-like_a/b/a_fold"/>
</dbReference>
<accession>A0A9D2C991</accession>
<gene>
    <name evidence="2" type="ORF">H9830_04835</name>
</gene>
<name>A0A9D2C991_9MICO</name>
<comment type="caution">
    <text evidence="2">The sequence shown here is derived from an EMBL/GenBank/DDBJ whole genome shotgun (WGS) entry which is preliminary data.</text>
</comment>
<reference evidence="2" key="1">
    <citation type="journal article" date="2021" name="PeerJ">
        <title>Extensive microbial diversity within the chicken gut microbiome revealed by metagenomics and culture.</title>
        <authorList>
            <person name="Gilroy R."/>
            <person name="Ravi A."/>
            <person name="Getino M."/>
            <person name="Pursley I."/>
            <person name="Horton D.L."/>
            <person name="Alikhan N.F."/>
            <person name="Baker D."/>
            <person name="Gharbi K."/>
            <person name="Hall N."/>
            <person name="Watson M."/>
            <person name="Adriaenssens E.M."/>
            <person name="Foster-Nyarko E."/>
            <person name="Jarju S."/>
            <person name="Secka A."/>
            <person name="Antonio M."/>
            <person name="Oren A."/>
            <person name="Chaudhuri R.R."/>
            <person name="La Ragione R."/>
            <person name="Hildebrand F."/>
            <person name="Pallen M.J."/>
        </authorList>
    </citation>
    <scope>NUCLEOTIDE SEQUENCE</scope>
    <source>
        <strain evidence="2">ChiGjej1B1-98</strain>
    </source>
</reference>
<dbReference type="Pfam" id="PF01171">
    <property type="entry name" value="ATP_bind_3"/>
    <property type="match status" value="1"/>
</dbReference>
<protein>
    <submittedName>
        <fullName evidence="2">tRNA(Ile)-lysidine synthetase</fullName>
    </submittedName>
</protein>
<evidence type="ECO:0000313" key="2">
    <source>
        <dbReference type="EMBL" id="HIY65584.1"/>
    </source>
</evidence>
<dbReference type="Gene3D" id="3.40.50.620">
    <property type="entry name" value="HUPs"/>
    <property type="match status" value="1"/>
</dbReference>
<dbReference type="InterPro" id="IPR011063">
    <property type="entry name" value="TilS/TtcA_N"/>
</dbReference>
<proteinExistence type="predicted"/>
<dbReference type="AlphaFoldDB" id="A0A9D2C991"/>
<dbReference type="Proteomes" id="UP000824005">
    <property type="component" value="Unassembled WGS sequence"/>
</dbReference>
<sequence>MPENSRRPRLTPAMADIRRAVRESLQDLVEGDLVLVALSGGPDSLALAAGTAFEAPRAGLRAGAVIIDHGLQEGSDRIAERAAEQAKA</sequence>
<evidence type="ECO:0000313" key="3">
    <source>
        <dbReference type="Proteomes" id="UP000824005"/>
    </source>
</evidence>
<evidence type="ECO:0000259" key="1">
    <source>
        <dbReference type="Pfam" id="PF01171"/>
    </source>
</evidence>
<feature type="non-terminal residue" evidence="2">
    <location>
        <position position="88"/>
    </location>
</feature>